<evidence type="ECO:0008006" key="3">
    <source>
        <dbReference type="Google" id="ProtNLM"/>
    </source>
</evidence>
<name>A0ABT4BC71_9ACTN</name>
<dbReference type="EMBL" id="JAPNTZ010000018">
    <property type="protein sequence ID" value="MCY1144119.1"/>
    <property type="molecule type" value="Genomic_DNA"/>
</dbReference>
<organism evidence="1 2">
    <name type="scientific">Paractinoplanes pyxinae</name>
    <dbReference type="NCBI Taxonomy" id="2997416"/>
    <lineage>
        <taxon>Bacteria</taxon>
        <taxon>Bacillati</taxon>
        <taxon>Actinomycetota</taxon>
        <taxon>Actinomycetes</taxon>
        <taxon>Micromonosporales</taxon>
        <taxon>Micromonosporaceae</taxon>
        <taxon>Paractinoplanes</taxon>
    </lineage>
</organism>
<evidence type="ECO:0000313" key="2">
    <source>
        <dbReference type="Proteomes" id="UP001151002"/>
    </source>
</evidence>
<comment type="caution">
    <text evidence="1">The sequence shown here is derived from an EMBL/GenBank/DDBJ whole genome shotgun (WGS) entry which is preliminary data.</text>
</comment>
<gene>
    <name evidence="1" type="ORF">OWR29_39505</name>
</gene>
<sequence>MAGTQRPIANSCLAGLITEADISHAALARQVNQLARRAEHGGLDLRYDSSSVHRWLRGAVPAPPAPQLIAAVLTRRLHRVITSDDVLDDGVAYLALPDTADATTASATSLWHRIAMRREAIRYPFVAAAGPEAGWRWAFGPAAANVSRSGTRRVGMSDVDRILAARSDFADLDRRHGGGYARAWLSDYLDHEVTPLLHGTYRDTVGRALFAAAAVLTETVSYMAFDAGEQGLSQRLSIQGLALAKHAGDTAFGAYVMSNMAAQLVYLGDGAKAAQMARAASASARRAPAALLARIHTTEARGHALAHDAGECRTSLRRAETALARSIPDSAPSWLGASSLAHHAGSTMHCLHDLGQFAEADKYSTAALDLPTDSIRARALHQILHARVQAGLGDIEHSCHTARSALLATGHLRSRRLRDRIHEYTAGLTAHGQHSAVLSWKSEARELLGAA</sequence>
<accession>A0ABT4BC71</accession>
<protein>
    <recommendedName>
        <fullName evidence="3">Transcriptional regulator</fullName>
    </recommendedName>
</protein>
<proteinExistence type="predicted"/>
<reference evidence="1" key="1">
    <citation type="submission" date="2022-11" db="EMBL/GenBank/DDBJ databases">
        <authorList>
            <person name="Somphong A."/>
            <person name="Phongsopitanun W."/>
        </authorList>
    </citation>
    <scope>NUCLEOTIDE SEQUENCE</scope>
    <source>
        <strain evidence="1">Pm04-4</strain>
    </source>
</reference>
<evidence type="ECO:0000313" key="1">
    <source>
        <dbReference type="EMBL" id="MCY1144119.1"/>
    </source>
</evidence>
<dbReference type="RefSeq" id="WP_267568672.1">
    <property type="nucleotide sequence ID" value="NZ_JAPNTZ010000018.1"/>
</dbReference>
<keyword evidence="2" id="KW-1185">Reference proteome</keyword>
<dbReference type="Proteomes" id="UP001151002">
    <property type="component" value="Unassembled WGS sequence"/>
</dbReference>